<reference evidence="1" key="1">
    <citation type="journal article" date="2016" name="Proc. Natl. Acad. Sci. U.S.A.">
        <title>Lipid metabolic changes in an early divergent fungus govern the establishment of a mutualistic symbiosis with endobacteria.</title>
        <authorList>
            <person name="Lastovetsky O.A."/>
            <person name="Gaspar M.L."/>
            <person name="Mondo S.J."/>
            <person name="LaButti K.M."/>
            <person name="Sandor L."/>
            <person name="Grigoriev I.V."/>
            <person name="Henry S.A."/>
            <person name="Pawlowska T.E."/>
        </authorList>
    </citation>
    <scope>NUCLEOTIDE SEQUENCE [LARGE SCALE GENOMIC DNA]</scope>
    <source>
        <strain evidence="1">ATCC 52814</strain>
    </source>
</reference>
<sequence>MPSFFLVPEELLQFKLTHDYISAKNQFVIDLITASLLSVSSGTHTTGNNMFIDGIECDILYMSHSVDLANLPPVIVEIQHIYYLNVYKRFHVFPILFVVCTSRTGSKALEGLFKPIQNNIDPFIDNRDIKVLETLVAFVHFLISGQQNIISIDQWDDPTITKLYLVAMGMVKNDRVEALRTIY</sequence>
<dbReference type="OrthoDB" id="2282250at2759"/>
<organism evidence="1">
    <name type="scientific">Rhizopus microsporus var. microsporus</name>
    <dbReference type="NCBI Taxonomy" id="86635"/>
    <lineage>
        <taxon>Eukaryota</taxon>
        <taxon>Fungi</taxon>
        <taxon>Fungi incertae sedis</taxon>
        <taxon>Mucoromycota</taxon>
        <taxon>Mucoromycotina</taxon>
        <taxon>Mucoromycetes</taxon>
        <taxon>Mucorales</taxon>
        <taxon>Mucorineae</taxon>
        <taxon>Rhizopodaceae</taxon>
        <taxon>Rhizopus</taxon>
    </lineage>
</organism>
<evidence type="ECO:0000313" key="1">
    <source>
        <dbReference type="EMBL" id="ORE06300.1"/>
    </source>
</evidence>
<dbReference type="AlphaFoldDB" id="A0A1X0R2R0"/>
<dbReference type="EMBL" id="KV921926">
    <property type="protein sequence ID" value="ORE06300.1"/>
    <property type="molecule type" value="Genomic_DNA"/>
</dbReference>
<dbReference type="Proteomes" id="UP000242414">
    <property type="component" value="Unassembled WGS sequence"/>
</dbReference>
<proteinExistence type="predicted"/>
<accession>A0A1X0R2R0</accession>
<gene>
    <name evidence="1" type="ORF">BCV72DRAFT_250122</name>
</gene>
<name>A0A1X0R2R0_RHIZD</name>
<protein>
    <submittedName>
        <fullName evidence="1">Uncharacterized protein</fullName>
    </submittedName>
</protein>
<dbReference type="VEuPathDB" id="FungiDB:BCV72DRAFT_250122"/>